<evidence type="ECO:0000256" key="1">
    <source>
        <dbReference type="SAM" id="MobiDB-lite"/>
    </source>
</evidence>
<name>A0A9N9KU90_9HELO</name>
<evidence type="ECO:0000313" key="2">
    <source>
        <dbReference type="EMBL" id="CAG8954014.1"/>
    </source>
</evidence>
<dbReference type="AlphaFoldDB" id="A0A9N9KU90"/>
<feature type="compositionally biased region" description="Polar residues" evidence="1">
    <location>
        <begin position="126"/>
        <end position="139"/>
    </location>
</feature>
<reference evidence="2" key="1">
    <citation type="submission" date="2021-07" db="EMBL/GenBank/DDBJ databases">
        <authorList>
            <person name="Durling M."/>
        </authorList>
    </citation>
    <scope>NUCLEOTIDE SEQUENCE</scope>
</reference>
<protein>
    <submittedName>
        <fullName evidence="2">Uncharacterized protein</fullName>
    </submittedName>
</protein>
<sequence length="150" mass="17695">MPHRTSAVVPRYHTLKEKWKRKTEKIHEQVGAWKYQHPECPRGSEFEFPSLNKLKLHIIRSARQLRTGQHEVNILREGWLEDSFYVNQNQPPEGYRSKQRSYQETAREKFKGLDLPRPEPAGAILQSPQVLKSLNGQPNDSYFFERVNQV</sequence>
<proteinExistence type="predicted"/>
<dbReference type="OrthoDB" id="10472832at2759"/>
<dbReference type="Proteomes" id="UP000696280">
    <property type="component" value="Unassembled WGS sequence"/>
</dbReference>
<feature type="region of interest" description="Disordered" evidence="1">
    <location>
        <begin position="113"/>
        <end position="139"/>
    </location>
</feature>
<keyword evidence="3" id="KW-1185">Reference proteome</keyword>
<organism evidence="2 3">
    <name type="scientific">Hymenoscyphus fraxineus</name>
    <dbReference type="NCBI Taxonomy" id="746836"/>
    <lineage>
        <taxon>Eukaryota</taxon>
        <taxon>Fungi</taxon>
        <taxon>Dikarya</taxon>
        <taxon>Ascomycota</taxon>
        <taxon>Pezizomycotina</taxon>
        <taxon>Leotiomycetes</taxon>
        <taxon>Helotiales</taxon>
        <taxon>Helotiaceae</taxon>
        <taxon>Hymenoscyphus</taxon>
    </lineage>
</organism>
<accession>A0A9N9KU90</accession>
<gene>
    <name evidence="2" type="ORF">HYFRA_00009114</name>
</gene>
<evidence type="ECO:0000313" key="3">
    <source>
        <dbReference type="Proteomes" id="UP000696280"/>
    </source>
</evidence>
<comment type="caution">
    <text evidence="2">The sequence shown here is derived from an EMBL/GenBank/DDBJ whole genome shotgun (WGS) entry which is preliminary data.</text>
</comment>
<dbReference type="EMBL" id="CAJVRL010000055">
    <property type="protein sequence ID" value="CAG8954014.1"/>
    <property type="molecule type" value="Genomic_DNA"/>
</dbReference>